<dbReference type="VEuPathDB" id="AmoebaDB:ACA1_164680"/>
<dbReference type="Proteomes" id="UP000011083">
    <property type="component" value="Unassembled WGS sequence"/>
</dbReference>
<reference evidence="5 6" key="1">
    <citation type="journal article" date="2013" name="Genome Biol.">
        <title>Genome of Acanthamoeba castellanii highlights extensive lateral gene transfer and early evolution of tyrosine kinase signaling.</title>
        <authorList>
            <person name="Clarke M."/>
            <person name="Lohan A.J."/>
            <person name="Liu B."/>
            <person name="Lagkouvardos I."/>
            <person name="Roy S."/>
            <person name="Zafar N."/>
            <person name="Bertelli C."/>
            <person name="Schilde C."/>
            <person name="Kianianmomeni A."/>
            <person name="Burglin T.R."/>
            <person name="Frech C."/>
            <person name="Turcotte B."/>
            <person name="Kopec K.O."/>
            <person name="Synnott J.M."/>
            <person name="Choo C."/>
            <person name="Paponov I."/>
            <person name="Finkler A."/>
            <person name="Soon Heng Tan C."/>
            <person name="Hutchins A.P."/>
            <person name="Weinmeier T."/>
            <person name="Rattei T."/>
            <person name="Chu J.S."/>
            <person name="Gimenez G."/>
            <person name="Irimia M."/>
            <person name="Rigden D.J."/>
            <person name="Fitzpatrick D.A."/>
            <person name="Lorenzo-Morales J."/>
            <person name="Bateman A."/>
            <person name="Chiu C.H."/>
            <person name="Tang P."/>
            <person name="Hegemann P."/>
            <person name="Fromm H."/>
            <person name="Raoult D."/>
            <person name="Greub G."/>
            <person name="Miranda-Saavedra D."/>
            <person name="Chen N."/>
            <person name="Nash P."/>
            <person name="Ginger M.L."/>
            <person name="Horn M."/>
            <person name="Schaap P."/>
            <person name="Caler L."/>
            <person name="Loftus B."/>
        </authorList>
    </citation>
    <scope>NUCLEOTIDE SEQUENCE [LARGE SCALE GENOMIC DNA]</scope>
    <source>
        <strain evidence="5 6">Neff</strain>
    </source>
</reference>
<evidence type="ECO:0000256" key="2">
    <source>
        <dbReference type="ARBA" id="ARBA00023043"/>
    </source>
</evidence>
<evidence type="ECO:0000313" key="6">
    <source>
        <dbReference type="Proteomes" id="UP000011083"/>
    </source>
</evidence>
<dbReference type="PROSITE" id="PS50088">
    <property type="entry name" value="ANK_REPEAT"/>
    <property type="match status" value="2"/>
</dbReference>
<dbReference type="EMBL" id="KB008026">
    <property type="protein sequence ID" value="ELR15588.1"/>
    <property type="molecule type" value="Genomic_DNA"/>
</dbReference>
<protein>
    <submittedName>
        <fullName evidence="5">Ankyrin repeat-containing protein</fullName>
    </submittedName>
</protein>
<accession>L8GSN8</accession>
<keyword evidence="2 3" id="KW-0040">ANK repeat</keyword>
<feature type="region of interest" description="Disordered" evidence="4">
    <location>
        <begin position="1"/>
        <end position="26"/>
    </location>
</feature>
<name>L8GSN8_ACACF</name>
<dbReference type="Pfam" id="PF12796">
    <property type="entry name" value="Ank_2"/>
    <property type="match status" value="1"/>
</dbReference>
<dbReference type="GeneID" id="14916203"/>
<dbReference type="SUPFAM" id="SSF48403">
    <property type="entry name" value="Ankyrin repeat"/>
    <property type="match status" value="1"/>
</dbReference>
<keyword evidence="1" id="KW-0677">Repeat</keyword>
<sequence>MLSTPMSMSMDTTSKHYTATSSENTAPDQEAVDLSLYEAAKDGDLHAAFVAIQKGADLGSQHDIRKETALHVAAYAGHKDMVVFLVQVGANIDCQTRLGRTALHLATLSIQLQNRAEIATFLLSSGANRSLRDLDGKTARDYALEEGQFDLADLMDRHEAAPAMQPIPASAIVPALVHAAASLHTKIPAASKRDMDGVVRSV</sequence>
<feature type="compositionally biased region" description="Polar residues" evidence="4">
    <location>
        <begin position="15"/>
        <end position="26"/>
    </location>
</feature>
<feature type="compositionally biased region" description="Low complexity" evidence="4">
    <location>
        <begin position="1"/>
        <end position="12"/>
    </location>
</feature>
<dbReference type="OMA" id="NIDCQTR"/>
<keyword evidence="6" id="KW-1185">Reference proteome</keyword>
<dbReference type="STRING" id="1257118.L8GSN8"/>
<dbReference type="SMART" id="SM00248">
    <property type="entry name" value="ANK"/>
    <property type="match status" value="4"/>
</dbReference>
<dbReference type="OrthoDB" id="15055at2759"/>
<evidence type="ECO:0000256" key="4">
    <source>
        <dbReference type="SAM" id="MobiDB-lite"/>
    </source>
</evidence>
<evidence type="ECO:0000256" key="1">
    <source>
        <dbReference type="ARBA" id="ARBA00022737"/>
    </source>
</evidence>
<dbReference type="PROSITE" id="PS50297">
    <property type="entry name" value="ANK_REP_REGION"/>
    <property type="match status" value="2"/>
</dbReference>
<feature type="repeat" description="ANK" evidence="3">
    <location>
        <begin position="98"/>
        <end position="134"/>
    </location>
</feature>
<dbReference type="InterPro" id="IPR036770">
    <property type="entry name" value="Ankyrin_rpt-contain_sf"/>
</dbReference>
<evidence type="ECO:0000256" key="3">
    <source>
        <dbReference type="PROSITE-ProRule" id="PRU00023"/>
    </source>
</evidence>
<dbReference type="AlphaFoldDB" id="L8GSN8"/>
<dbReference type="Gene3D" id="1.25.40.20">
    <property type="entry name" value="Ankyrin repeat-containing domain"/>
    <property type="match status" value="1"/>
</dbReference>
<proteinExistence type="predicted"/>
<organism evidence="5 6">
    <name type="scientific">Acanthamoeba castellanii (strain ATCC 30010 / Neff)</name>
    <dbReference type="NCBI Taxonomy" id="1257118"/>
    <lineage>
        <taxon>Eukaryota</taxon>
        <taxon>Amoebozoa</taxon>
        <taxon>Discosea</taxon>
        <taxon>Longamoebia</taxon>
        <taxon>Centramoebida</taxon>
        <taxon>Acanthamoebidae</taxon>
        <taxon>Acanthamoeba</taxon>
    </lineage>
</organism>
<dbReference type="KEGG" id="acan:ACA1_164680"/>
<evidence type="ECO:0000313" key="5">
    <source>
        <dbReference type="EMBL" id="ELR15588.1"/>
    </source>
</evidence>
<dbReference type="PANTHER" id="PTHR24126">
    <property type="entry name" value="ANKYRIN REPEAT, PH AND SEC7 DOMAIN CONTAINING PROTEIN SECG-RELATED"/>
    <property type="match status" value="1"/>
</dbReference>
<dbReference type="InterPro" id="IPR002110">
    <property type="entry name" value="Ankyrin_rpt"/>
</dbReference>
<gene>
    <name evidence="5" type="ORF">ACA1_164680</name>
</gene>
<dbReference type="RefSeq" id="XP_004337601.1">
    <property type="nucleotide sequence ID" value="XM_004337553.1"/>
</dbReference>
<feature type="repeat" description="ANK" evidence="3">
    <location>
        <begin position="65"/>
        <end position="97"/>
    </location>
</feature>